<gene>
    <name evidence="1" type="ORF">E1298_04940</name>
</gene>
<accession>A0A4R5CE54</accession>
<dbReference type="Proteomes" id="UP000294513">
    <property type="component" value="Unassembled WGS sequence"/>
</dbReference>
<dbReference type="RefSeq" id="WP_131889546.1">
    <property type="nucleotide sequence ID" value="NZ_SMKU01000011.1"/>
</dbReference>
<keyword evidence="2" id="KW-1185">Reference proteome</keyword>
<organism evidence="1 2">
    <name type="scientific">Actinomadura rubrisoli</name>
    <dbReference type="NCBI Taxonomy" id="2530368"/>
    <lineage>
        <taxon>Bacteria</taxon>
        <taxon>Bacillati</taxon>
        <taxon>Actinomycetota</taxon>
        <taxon>Actinomycetes</taxon>
        <taxon>Streptosporangiales</taxon>
        <taxon>Thermomonosporaceae</taxon>
        <taxon>Actinomadura</taxon>
    </lineage>
</organism>
<reference evidence="1 2" key="1">
    <citation type="submission" date="2019-03" db="EMBL/GenBank/DDBJ databases">
        <title>Draft genome sequences of novel Actinobacteria.</title>
        <authorList>
            <person name="Sahin N."/>
            <person name="Ay H."/>
            <person name="Saygin H."/>
        </authorList>
    </citation>
    <scope>NUCLEOTIDE SEQUENCE [LARGE SCALE GENOMIC DNA]</scope>
    <source>
        <strain evidence="1 2">H3C3</strain>
    </source>
</reference>
<sequence length="242" mass="27797">MFWRKQRAAIERFHPLHRALVLERGFSVSLRRDDWEPFVQSLAGHSLHVRRAKWAPPSRAGAVMVPLLRVLAADMRPEGVLSVAADMRGPKVADKNGPQYDMPVQRPVLSMRQWWAIDPWLRVRAELRDGSVLELSVTERLRHRRIRKRNPRGKVKIKRKSKAVQVISVTRRLPKDAAVRRPGSPPPRWVRVRVKQGRRTVIRANAKLPGAQPEDRLVEGILHVSTEPFRWTPPGAAARRTT</sequence>
<dbReference type="AlphaFoldDB" id="A0A4R5CE54"/>
<evidence type="ECO:0000313" key="1">
    <source>
        <dbReference type="EMBL" id="TDD95454.1"/>
    </source>
</evidence>
<protein>
    <submittedName>
        <fullName evidence="1">Uncharacterized protein</fullName>
    </submittedName>
</protein>
<proteinExistence type="predicted"/>
<evidence type="ECO:0000313" key="2">
    <source>
        <dbReference type="Proteomes" id="UP000294513"/>
    </source>
</evidence>
<name>A0A4R5CE54_9ACTN</name>
<comment type="caution">
    <text evidence="1">The sequence shown here is derived from an EMBL/GenBank/DDBJ whole genome shotgun (WGS) entry which is preliminary data.</text>
</comment>
<dbReference type="EMBL" id="SMKU01000011">
    <property type="protein sequence ID" value="TDD95454.1"/>
    <property type="molecule type" value="Genomic_DNA"/>
</dbReference>
<dbReference type="OrthoDB" id="3462662at2"/>